<dbReference type="InterPro" id="IPR027359">
    <property type="entry name" value="Volt_channel_dom_sf"/>
</dbReference>
<dbReference type="Gene3D" id="1.20.120.350">
    <property type="entry name" value="Voltage-gated potassium channels. Chain C"/>
    <property type="match status" value="1"/>
</dbReference>
<keyword evidence="4 6" id="KW-0472">Membrane</keyword>
<feature type="transmembrane region" description="Helical" evidence="6">
    <location>
        <begin position="385"/>
        <end position="410"/>
    </location>
</feature>
<keyword evidence="10" id="KW-1185">Reference proteome</keyword>
<keyword evidence="2 6" id="KW-0812">Transmembrane</keyword>
<dbReference type="PANTHER" id="PTHR10037">
    <property type="entry name" value="VOLTAGE-GATED CATION CHANNEL CALCIUM AND SODIUM"/>
    <property type="match status" value="1"/>
</dbReference>
<dbReference type="GO" id="GO:0001518">
    <property type="term" value="C:voltage-gated sodium channel complex"/>
    <property type="evidence" value="ECO:0007669"/>
    <property type="project" value="TreeGrafter"/>
</dbReference>
<dbReference type="OrthoDB" id="431720at2759"/>
<comment type="subcellular location">
    <subcellularLocation>
        <location evidence="1">Membrane</location>
        <topology evidence="1">Multi-pass membrane protein</topology>
    </subcellularLocation>
</comment>
<reference evidence="8" key="1">
    <citation type="submission" date="2022-10" db="EMBL/GenBank/DDBJ databases">
        <authorList>
            <person name="Chen Y."/>
            <person name="Dougan E. K."/>
            <person name="Chan C."/>
            <person name="Rhodes N."/>
            <person name="Thang M."/>
        </authorList>
    </citation>
    <scope>NUCLEOTIDE SEQUENCE</scope>
</reference>
<evidence type="ECO:0000259" key="7">
    <source>
        <dbReference type="Pfam" id="PF00520"/>
    </source>
</evidence>
<evidence type="ECO:0000256" key="6">
    <source>
        <dbReference type="SAM" id="Phobius"/>
    </source>
</evidence>
<dbReference type="GO" id="GO:0005248">
    <property type="term" value="F:voltage-gated sodium channel activity"/>
    <property type="evidence" value="ECO:0007669"/>
    <property type="project" value="TreeGrafter"/>
</dbReference>
<proteinExistence type="predicted"/>
<dbReference type="AlphaFoldDB" id="A0A9P1BGE3"/>
<protein>
    <submittedName>
        <fullName evidence="9">Sodium channel protein type 4 subunit alpha A (Voltage-gated sodium channel subunit alpha Nav1.4a)</fullName>
    </submittedName>
</protein>
<feature type="transmembrane region" description="Helical" evidence="6">
    <location>
        <begin position="431"/>
        <end position="451"/>
    </location>
</feature>
<dbReference type="InterPro" id="IPR005821">
    <property type="entry name" value="Ion_trans_dom"/>
</dbReference>
<evidence type="ECO:0000256" key="1">
    <source>
        <dbReference type="ARBA" id="ARBA00004141"/>
    </source>
</evidence>
<feature type="region of interest" description="Disordered" evidence="5">
    <location>
        <begin position="648"/>
        <end position="667"/>
    </location>
</feature>
<feature type="region of interest" description="Disordered" evidence="5">
    <location>
        <begin position="70"/>
        <end position="170"/>
    </location>
</feature>
<reference evidence="9 10" key="2">
    <citation type="submission" date="2024-05" db="EMBL/GenBank/DDBJ databases">
        <authorList>
            <person name="Chen Y."/>
            <person name="Shah S."/>
            <person name="Dougan E. K."/>
            <person name="Thang M."/>
            <person name="Chan C."/>
        </authorList>
    </citation>
    <scope>NUCLEOTIDE SEQUENCE [LARGE SCALE GENOMIC DNA]</scope>
</reference>
<keyword evidence="9" id="KW-0406">Ion transport</keyword>
<evidence type="ECO:0000256" key="5">
    <source>
        <dbReference type="SAM" id="MobiDB-lite"/>
    </source>
</evidence>
<dbReference type="SUPFAM" id="SSF81324">
    <property type="entry name" value="Voltage-gated potassium channels"/>
    <property type="match status" value="1"/>
</dbReference>
<keyword evidence="3 6" id="KW-1133">Transmembrane helix</keyword>
<name>A0A9P1BGE3_9DINO</name>
<dbReference type="EMBL" id="CAMXCT030000038">
    <property type="protein sequence ID" value="CAL4760166.1"/>
    <property type="molecule type" value="Genomic_DNA"/>
</dbReference>
<feature type="compositionally biased region" description="Basic and acidic residues" evidence="5">
    <location>
        <begin position="99"/>
        <end position="121"/>
    </location>
</feature>
<feature type="transmembrane region" description="Helical" evidence="6">
    <location>
        <begin position="463"/>
        <end position="490"/>
    </location>
</feature>
<organism evidence="8">
    <name type="scientific">Cladocopium goreaui</name>
    <dbReference type="NCBI Taxonomy" id="2562237"/>
    <lineage>
        <taxon>Eukaryota</taxon>
        <taxon>Sar</taxon>
        <taxon>Alveolata</taxon>
        <taxon>Dinophyceae</taxon>
        <taxon>Suessiales</taxon>
        <taxon>Symbiodiniaceae</taxon>
        <taxon>Cladocopium</taxon>
    </lineage>
</organism>
<feature type="transmembrane region" description="Helical" evidence="6">
    <location>
        <begin position="281"/>
        <end position="303"/>
    </location>
</feature>
<dbReference type="Gene3D" id="1.10.287.70">
    <property type="match status" value="1"/>
</dbReference>
<gene>
    <name evidence="8" type="ORF">C1SCF055_LOCUS1397</name>
</gene>
<evidence type="ECO:0000256" key="2">
    <source>
        <dbReference type="ARBA" id="ARBA00022692"/>
    </source>
</evidence>
<evidence type="ECO:0000313" key="8">
    <source>
        <dbReference type="EMBL" id="CAI3972854.1"/>
    </source>
</evidence>
<accession>A0A9P1BGE3</accession>
<dbReference type="EMBL" id="CAMXCT010000038">
    <property type="protein sequence ID" value="CAI3972854.1"/>
    <property type="molecule type" value="Genomic_DNA"/>
</dbReference>
<evidence type="ECO:0000313" key="9">
    <source>
        <dbReference type="EMBL" id="CAL4760166.1"/>
    </source>
</evidence>
<dbReference type="EMBL" id="CAMXCT020000038">
    <property type="protein sequence ID" value="CAL1126229.1"/>
    <property type="molecule type" value="Genomic_DNA"/>
</dbReference>
<dbReference type="Pfam" id="PF00520">
    <property type="entry name" value="Ion_trans"/>
    <property type="match status" value="1"/>
</dbReference>
<evidence type="ECO:0000313" key="10">
    <source>
        <dbReference type="Proteomes" id="UP001152797"/>
    </source>
</evidence>
<feature type="domain" description="Ion transport" evidence="7">
    <location>
        <begin position="247"/>
        <end position="489"/>
    </location>
</feature>
<sequence>MSLSSCCVVQSQNEASATDADTAAEFLSKFQSKHAEVAKLVAEEEDMLLTLSFFLEKMRFEAGLGAGHLEAATPDSQPERQVSVSSDQRALHSVQFSKRVSEKPAPSDDHLHHLHHLHPDADSSGMKPTRSRPIPASLGSLSPSASPSPQKSRNGRAHGDSSKGSSIARFPDSVGNMYSINGLGDAGREMRSSFVDMVNSLQYSQNPSCCGRFFGNALLSISGFFDMLYTLKEPHRKGCLANFVGSQIFGLLSTIVILTNAVFIFFATDYEMQNIGGSTPMFFRVTDLVLSSCYVLEVGLKLVVHRGFFFWNSEWAWNGFDFLLVLFSIVENLLASEVLFASQRSSDPVNLGFLRLLRLCKIVKILRIFRTLRVFSELRLMLDCVLGSLLNCMWCIVMLIFVMYIFALLVQQTLVGFLQEEGDERTPEEIGLLYQYFGSVQITLITLFQAITSGVDWHVPYEVLLISGSILPAAFVFYVAFVFISVWNIVTSTFVEKALKLAQPDIDLLVVEQQLRDFEDTQMLAQLFADMLQTDEEGEHKVGLKEFQNLLETYQFRSYLQTRGIDIKNAETFFKMLVELQGEPTIDAITFANACVRMKGAATSIDLQTVMFTTHLMNKEQRRAFQFMYNRLQKIESMLTGGNWSESVASPTGVSLSRGQSTVSREF</sequence>
<feature type="transmembrane region" description="Helical" evidence="6">
    <location>
        <begin position="213"/>
        <end position="231"/>
    </location>
</feature>
<evidence type="ECO:0000256" key="3">
    <source>
        <dbReference type="ARBA" id="ARBA00022989"/>
    </source>
</evidence>
<keyword evidence="9" id="KW-0813">Transport</keyword>
<feature type="transmembrane region" description="Helical" evidence="6">
    <location>
        <begin position="243"/>
        <end position="266"/>
    </location>
</feature>
<keyword evidence="9" id="KW-0407">Ion channel</keyword>
<evidence type="ECO:0000256" key="4">
    <source>
        <dbReference type="ARBA" id="ARBA00023136"/>
    </source>
</evidence>
<comment type="caution">
    <text evidence="8">The sequence shown here is derived from an EMBL/GenBank/DDBJ whole genome shotgun (WGS) entry which is preliminary data.</text>
</comment>
<feature type="compositionally biased region" description="Polar residues" evidence="5">
    <location>
        <begin position="74"/>
        <end position="98"/>
    </location>
</feature>
<dbReference type="PANTHER" id="PTHR10037:SF62">
    <property type="entry name" value="SODIUM CHANNEL PROTEIN 60E"/>
    <property type="match status" value="1"/>
</dbReference>
<dbReference type="InterPro" id="IPR043203">
    <property type="entry name" value="VGCC_Ca_Na"/>
</dbReference>
<dbReference type="Proteomes" id="UP001152797">
    <property type="component" value="Unassembled WGS sequence"/>
</dbReference>
<feature type="compositionally biased region" description="Low complexity" evidence="5">
    <location>
        <begin position="135"/>
        <end position="149"/>
    </location>
</feature>